<keyword evidence="7" id="KW-1185">Reference proteome</keyword>
<dbReference type="OrthoDB" id="60033at2759"/>
<keyword evidence="3" id="KW-0539">Nucleus</keyword>
<comment type="caution">
    <text evidence="6">The sequence shown here is derived from an EMBL/GenBank/DDBJ whole genome shotgun (WGS) entry which is preliminary data.</text>
</comment>
<evidence type="ECO:0000256" key="3">
    <source>
        <dbReference type="ARBA" id="ARBA00023242"/>
    </source>
</evidence>
<dbReference type="AlphaFoldDB" id="A0A9W6ZPD8"/>
<dbReference type="GO" id="GO:0003700">
    <property type="term" value="F:DNA-binding transcription factor activity"/>
    <property type="evidence" value="ECO:0007669"/>
    <property type="project" value="InterPro"/>
</dbReference>
<organism evidence="6 7">
    <name type="scientific">Triparma retinervis</name>
    <dbReference type="NCBI Taxonomy" id="2557542"/>
    <lineage>
        <taxon>Eukaryota</taxon>
        <taxon>Sar</taxon>
        <taxon>Stramenopiles</taxon>
        <taxon>Ochrophyta</taxon>
        <taxon>Bolidophyceae</taxon>
        <taxon>Parmales</taxon>
        <taxon>Triparmaceae</taxon>
        <taxon>Triparma</taxon>
    </lineage>
</organism>
<evidence type="ECO:0000259" key="5">
    <source>
        <dbReference type="SMART" id="SM00415"/>
    </source>
</evidence>
<comment type="similarity">
    <text evidence="4">Belongs to the HSF family.</text>
</comment>
<dbReference type="PRINTS" id="PR00056">
    <property type="entry name" value="HSFDOMAIN"/>
</dbReference>
<dbReference type="GO" id="GO:0043565">
    <property type="term" value="F:sequence-specific DNA binding"/>
    <property type="evidence" value="ECO:0007669"/>
    <property type="project" value="InterPro"/>
</dbReference>
<dbReference type="Gene3D" id="1.10.10.10">
    <property type="entry name" value="Winged helix-like DNA-binding domain superfamily/Winged helix DNA-binding domain"/>
    <property type="match status" value="1"/>
</dbReference>
<evidence type="ECO:0000256" key="4">
    <source>
        <dbReference type="RuleBase" id="RU004020"/>
    </source>
</evidence>
<protein>
    <recommendedName>
        <fullName evidence="5">HSF-type DNA-binding domain-containing protein</fullName>
    </recommendedName>
</protein>
<dbReference type="PANTHER" id="PTHR10015:SF206">
    <property type="entry name" value="HSF-TYPE DNA-BINDING DOMAIN-CONTAINING PROTEIN"/>
    <property type="match status" value="1"/>
</dbReference>
<evidence type="ECO:0000313" key="7">
    <source>
        <dbReference type="Proteomes" id="UP001165082"/>
    </source>
</evidence>
<evidence type="ECO:0000313" key="6">
    <source>
        <dbReference type="EMBL" id="GMH54159.1"/>
    </source>
</evidence>
<accession>A0A9W6ZPD8</accession>
<dbReference type="Proteomes" id="UP001165082">
    <property type="component" value="Unassembled WGS sequence"/>
</dbReference>
<dbReference type="InterPro" id="IPR000232">
    <property type="entry name" value="HSF_DNA-bd"/>
</dbReference>
<reference evidence="6" key="1">
    <citation type="submission" date="2022-07" db="EMBL/GenBank/DDBJ databases">
        <title>Genome analysis of Parmales, a sister group of diatoms, reveals the evolutionary specialization of diatoms from phago-mixotrophs to photoautotrophs.</title>
        <authorList>
            <person name="Ban H."/>
            <person name="Sato S."/>
            <person name="Yoshikawa S."/>
            <person name="Kazumasa Y."/>
            <person name="Nakamura Y."/>
            <person name="Ichinomiya M."/>
            <person name="Saitoh K."/>
            <person name="Sato N."/>
            <person name="Blanc-Mathieu R."/>
            <person name="Endo H."/>
            <person name="Kuwata A."/>
            <person name="Ogata H."/>
        </authorList>
    </citation>
    <scope>NUCLEOTIDE SEQUENCE</scope>
</reference>
<dbReference type="PANTHER" id="PTHR10015">
    <property type="entry name" value="HEAT SHOCK TRANSCRIPTION FACTOR"/>
    <property type="match status" value="1"/>
</dbReference>
<dbReference type="GO" id="GO:0005634">
    <property type="term" value="C:nucleus"/>
    <property type="evidence" value="ECO:0007669"/>
    <property type="project" value="UniProtKB-SubCell"/>
</dbReference>
<dbReference type="EMBL" id="BRXZ01002088">
    <property type="protein sequence ID" value="GMH54159.1"/>
    <property type="molecule type" value="Genomic_DNA"/>
</dbReference>
<dbReference type="SMART" id="SM00415">
    <property type="entry name" value="HSF"/>
    <property type="match status" value="1"/>
</dbReference>
<proteinExistence type="inferred from homology"/>
<evidence type="ECO:0000256" key="1">
    <source>
        <dbReference type="ARBA" id="ARBA00004123"/>
    </source>
</evidence>
<dbReference type="InterPro" id="IPR036388">
    <property type="entry name" value="WH-like_DNA-bd_sf"/>
</dbReference>
<sequence length="292" mass="33108">MFRNAPPLTSPVNSEFVVPPVRPKKRRSRTITFTSTVICSETLLYQAVEDFEIFKREFPEASYNPERNQELPEITDIAAENFPLKMMRVLKEETKDPPIVGEKPPHHDIVGWLSDINDLCGTAFVIKDKDKFVDILLPKHFRHSNFTSFQRQLNMYGFRSLHTRGQPQFIYQHECFNRYEPTLVFQMSRLPVKSITNKRKALEAIEEMSLLKMQSSTGLLEVPGPTDSVEQLATLDGNKEEGQGVEIDQPVDEHLTPLDMPSSAINNLAPTPEKAIPTGPQTAVPCTLSKTV</sequence>
<dbReference type="SUPFAM" id="SSF46785">
    <property type="entry name" value="Winged helix' DNA-binding domain"/>
    <property type="match status" value="1"/>
</dbReference>
<comment type="subcellular location">
    <subcellularLocation>
        <location evidence="1">Nucleus</location>
    </subcellularLocation>
</comment>
<gene>
    <name evidence="6" type="ORF">TrRE_jg6963</name>
</gene>
<feature type="domain" description="HSF-type DNA-binding" evidence="5">
    <location>
        <begin position="103"/>
        <end position="190"/>
    </location>
</feature>
<dbReference type="InterPro" id="IPR036390">
    <property type="entry name" value="WH_DNA-bd_sf"/>
</dbReference>
<name>A0A9W6ZPD8_9STRA</name>
<keyword evidence="2" id="KW-0238">DNA-binding</keyword>
<dbReference type="Pfam" id="PF00447">
    <property type="entry name" value="HSF_DNA-bind"/>
    <property type="match status" value="1"/>
</dbReference>
<evidence type="ECO:0000256" key="2">
    <source>
        <dbReference type="ARBA" id="ARBA00023125"/>
    </source>
</evidence>